<sequence>MAEVEPQAERTIVIVGQGGIQTDLDLNSLADDEIAAVIPDMLADYSAECRDWTLIASEHWRQSRWARADELLHRGISFFAGGPGRHPDPVALVNLHAMLAHLHLHLARSAPKIILPSAKYDKIAPGTKTKDFHHQEAAVNLNAATDALQKSGAGQEDEPVSLVMGRVIHYLATGQPGLAHPLVERLLQRQPNNLIALTAQARLQFARRSHEQALQTYQKLLSLNPDMSPDPRIGLGLCLWQLGDKAKARIAWERALAREPSSWVCLLLLGLASLNTSREPSIAREERLKLAAEGVAFVQRAFKLNNKSSASALALASISGQGGQIPVASKLAERAIQHSDNRRHSVLANAERGRLGFIGGDVADAGPYIAAAKAEDAGAVNIIAELTLGQIAIRSGNLREALNFIEQTAKRLNGKGPLEYTVLHACLLAYPHPGMPADELAKNRITARNMLTEMHNLVASAETDEDWAKLRGIGTDADIFVDLAKLWQGESLEKAIAAYQTALSIKSDEKLAGDEPSQDLQPPDLGAIRLSDNLGALFQLQGSVETAERMYQEALQKLASETGKDAEVLKTVLAYNLGRAYEEGGDNVKAAQWYRDVLRQHPEHMESKVRLALIAASAGRNYDAHTLLKECLKSDETNITLRSVYTNSLITIGSHKEALAFTTQTLKFDRADAYTFCALGWLHFTLGREAKSGQELADRPKQYLRSAEAYERALHLDPTSAQAAQGLAIALAEDSLAPKGAALNGADEGKMRARLAGQALGIFSRIKDSLSEGPVNVNMGHCFFIRGEEEKAIESYGTASNAFKGRDVSVLLYLARAWYALANRESNFTAMSKALGYCQQAMHIQPSDRAILYNIAMIQQKAAEMLFSLEPSKRTLEELQVALKQAQQAANTFRAFAIDKSGALPYDPDLADQRARYGDGLLRRAPAELEKQEAYEGETQARVEEARRMRAEEQARIQAAEAARQAEIEAKAAELAEQRRKAREEALAWQEELNARQAEEEAKRLANIEKRKKRKEGGAIESGDEEAPKEKKQRKQRKPKEGGKKSRKARRKSDAESSEEEKMSLDEDDRDDNDGEEVDEEVVRADRARNTLAMLKAKRKSKRQVEDPDDEDEDDINQGAAKKGKQFKSKAYISDSDEEENGDDAAPAEADSPASATNGGDENGEAMAVDAEDKEDVDEDED</sequence>
<reference evidence="2" key="1">
    <citation type="submission" date="2017-08" db="EMBL/GenBank/DDBJ databases">
        <authorList>
            <person name="Cuomo C."/>
            <person name="Billmyre B."/>
            <person name="Heitman J."/>
        </authorList>
    </citation>
    <scope>NUCLEOTIDE SEQUENCE</scope>
    <source>
        <strain evidence="2">CBS 12478</strain>
    </source>
</reference>
<reference evidence="2" key="2">
    <citation type="submission" date="2024-01" db="EMBL/GenBank/DDBJ databases">
        <title>Comparative genomics of Cryptococcus and Kwoniella reveals pathogenesis evolution and contrasting modes of karyotype evolution via chromosome fusion or intercentromeric recombination.</title>
        <authorList>
            <person name="Coelho M.A."/>
            <person name="David-Palma M."/>
            <person name="Shea T."/>
            <person name="Bowers K."/>
            <person name="McGinley-Smith S."/>
            <person name="Mohammad A.W."/>
            <person name="Gnirke A."/>
            <person name="Yurkov A.M."/>
            <person name="Nowrousian M."/>
            <person name="Sun S."/>
            <person name="Cuomo C.A."/>
            <person name="Heitman J."/>
        </authorList>
    </citation>
    <scope>NUCLEOTIDE SEQUENCE</scope>
    <source>
        <strain evidence="2">CBS 12478</strain>
    </source>
</reference>
<organism evidence="2 3">
    <name type="scientific">Kwoniella shandongensis</name>
    <dbReference type="NCBI Taxonomy" id="1734106"/>
    <lineage>
        <taxon>Eukaryota</taxon>
        <taxon>Fungi</taxon>
        <taxon>Dikarya</taxon>
        <taxon>Basidiomycota</taxon>
        <taxon>Agaricomycotina</taxon>
        <taxon>Tremellomycetes</taxon>
        <taxon>Tremellales</taxon>
        <taxon>Cryptococcaceae</taxon>
        <taxon>Kwoniella</taxon>
    </lineage>
</organism>
<dbReference type="GeneID" id="43592135"/>
<dbReference type="EMBL" id="CP144051">
    <property type="protein sequence ID" value="WWD15706.1"/>
    <property type="molecule type" value="Genomic_DNA"/>
</dbReference>
<evidence type="ECO:0000256" key="1">
    <source>
        <dbReference type="SAM" id="MobiDB-lite"/>
    </source>
</evidence>
<feature type="compositionally biased region" description="Basic and acidic residues" evidence="1">
    <location>
        <begin position="1052"/>
        <end position="1065"/>
    </location>
</feature>
<dbReference type="Proteomes" id="UP000322225">
    <property type="component" value="Chromosome 1"/>
</dbReference>
<feature type="compositionally biased region" description="Basic and acidic residues" evidence="1">
    <location>
        <begin position="995"/>
        <end position="1009"/>
    </location>
</feature>
<dbReference type="GO" id="GO:0006355">
    <property type="term" value="P:regulation of DNA-templated transcription"/>
    <property type="evidence" value="ECO:0007669"/>
    <property type="project" value="InterPro"/>
</dbReference>
<feature type="compositionally biased region" description="Acidic residues" evidence="1">
    <location>
        <begin position="1170"/>
        <end position="1182"/>
    </location>
</feature>
<feature type="compositionally biased region" description="Low complexity" evidence="1">
    <location>
        <begin position="1144"/>
        <end position="1156"/>
    </location>
</feature>
<dbReference type="InterPro" id="IPR011990">
    <property type="entry name" value="TPR-like_helical_dom_sf"/>
</dbReference>
<dbReference type="InterPro" id="IPR019734">
    <property type="entry name" value="TPR_rpt"/>
</dbReference>
<proteinExistence type="predicted"/>
<dbReference type="GO" id="GO:0016593">
    <property type="term" value="C:Cdc73/Paf1 complex"/>
    <property type="evidence" value="ECO:0007669"/>
    <property type="project" value="TreeGrafter"/>
</dbReference>
<dbReference type="Gene3D" id="1.25.40.10">
    <property type="entry name" value="Tetratricopeptide repeat domain"/>
    <property type="match status" value="4"/>
</dbReference>
<dbReference type="PROSITE" id="PS50005">
    <property type="entry name" value="TPR"/>
    <property type="match status" value="2"/>
</dbReference>
<feature type="compositionally biased region" description="Acidic residues" evidence="1">
    <location>
        <begin position="1066"/>
        <end position="1080"/>
    </location>
</feature>
<dbReference type="GO" id="GO:0006368">
    <property type="term" value="P:transcription elongation by RNA polymerase II"/>
    <property type="evidence" value="ECO:0007669"/>
    <property type="project" value="TreeGrafter"/>
</dbReference>
<name>A0A5M6BRS3_9TREE</name>
<evidence type="ECO:0000313" key="3">
    <source>
        <dbReference type="Proteomes" id="UP000322225"/>
    </source>
</evidence>
<dbReference type="Pfam" id="PF13432">
    <property type="entry name" value="TPR_16"/>
    <property type="match status" value="2"/>
</dbReference>
<evidence type="ECO:0000313" key="2">
    <source>
        <dbReference type="EMBL" id="WWD15706.1"/>
    </source>
</evidence>
<keyword evidence="3" id="KW-1185">Reference proteome</keyword>
<dbReference type="SUPFAM" id="SSF48452">
    <property type="entry name" value="TPR-like"/>
    <property type="match status" value="2"/>
</dbReference>
<dbReference type="OrthoDB" id="343875at2759"/>
<dbReference type="AlphaFoldDB" id="A0A5M6BRS3"/>
<accession>A0A5M6BRS3</accession>
<feature type="compositionally biased region" description="Acidic residues" evidence="1">
    <location>
        <begin position="1107"/>
        <end position="1116"/>
    </location>
</feature>
<dbReference type="GO" id="GO:0000993">
    <property type="term" value="F:RNA polymerase II complex binding"/>
    <property type="evidence" value="ECO:0007669"/>
    <property type="project" value="TreeGrafter"/>
</dbReference>
<dbReference type="InterPro" id="IPR031101">
    <property type="entry name" value="Ctr9"/>
</dbReference>
<feature type="region of interest" description="Disordered" evidence="1">
    <location>
        <begin position="995"/>
        <end position="1182"/>
    </location>
</feature>
<dbReference type="PANTHER" id="PTHR14027">
    <property type="entry name" value="RNA POLYMERASE-ASSOCIATED PROTEIN CTR9"/>
    <property type="match status" value="1"/>
</dbReference>
<dbReference type="RefSeq" id="XP_031857749.1">
    <property type="nucleotide sequence ID" value="XM_032007963.1"/>
</dbReference>
<protein>
    <submittedName>
        <fullName evidence="2">Uncharacterized protein</fullName>
    </submittedName>
</protein>
<dbReference type="PANTHER" id="PTHR14027:SF2">
    <property type="entry name" value="RNA POLYMERASE-ASSOCIATED PROTEIN CTR9 HOMOLOG"/>
    <property type="match status" value="1"/>
</dbReference>
<dbReference type="SMART" id="SM00028">
    <property type="entry name" value="TPR"/>
    <property type="match status" value="8"/>
</dbReference>
<dbReference type="KEGG" id="ksn:43592135"/>
<gene>
    <name evidence="2" type="ORF">CI109_100128</name>
</gene>